<reference evidence="3" key="1">
    <citation type="submission" date="2017-04" db="EMBL/GenBank/DDBJ databases">
        <title>Function of individual gut microbiota members based on whole genome sequencing of pure cultures obtained from chicken caecum.</title>
        <authorList>
            <person name="Medvecky M."/>
            <person name="Cejkova D."/>
            <person name="Polansky O."/>
            <person name="Karasova D."/>
            <person name="Kubasova T."/>
            <person name="Cizek A."/>
            <person name="Rychlik I."/>
        </authorList>
    </citation>
    <scope>NUCLEOTIDE SEQUENCE [LARGE SCALE GENOMIC DNA]</scope>
    <source>
        <strain evidence="3">An70</strain>
    </source>
</reference>
<protein>
    <recommendedName>
        <fullName evidence="1">Siphovirus-type tail component C-terminal domain-containing protein</fullName>
    </recommendedName>
</protein>
<evidence type="ECO:0000313" key="3">
    <source>
        <dbReference type="Proteomes" id="UP000196560"/>
    </source>
</evidence>
<dbReference type="Gene3D" id="2.40.30.200">
    <property type="match status" value="1"/>
</dbReference>
<comment type="caution">
    <text evidence="2">The sequence shown here is derived from an EMBL/GenBank/DDBJ whole genome shotgun (WGS) entry which is preliminary data.</text>
</comment>
<dbReference type="EMBL" id="NFHO01000006">
    <property type="protein sequence ID" value="OUN42848.1"/>
    <property type="molecule type" value="Genomic_DNA"/>
</dbReference>
<feature type="domain" description="Siphovirus-type tail component C-terminal" evidence="1">
    <location>
        <begin position="144"/>
        <end position="236"/>
    </location>
</feature>
<organism evidence="2 3">
    <name type="scientific">Enorma massiliensis</name>
    <dbReference type="NCBI Taxonomy" id="1472761"/>
    <lineage>
        <taxon>Bacteria</taxon>
        <taxon>Bacillati</taxon>
        <taxon>Actinomycetota</taxon>
        <taxon>Coriobacteriia</taxon>
        <taxon>Coriobacteriales</taxon>
        <taxon>Coriobacteriaceae</taxon>
        <taxon>Enorma</taxon>
    </lineage>
</organism>
<accession>A0A1Y3U6K3</accession>
<proteinExistence type="predicted"/>
<evidence type="ECO:0000313" key="2">
    <source>
        <dbReference type="EMBL" id="OUN42848.1"/>
    </source>
</evidence>
<gene>
    <name evidence="2" type="ORF">B5G21_06520</name>
</gene>
<dbReference type="InterPro" id="IPR054738">
    <property type="entry name" value="Siphovirus-type_tail_C"/>
</dbReference>
<dbReference type="RefSeq" id="WP_087186499.1">
    <property type="nucleotide sequence ID" value="NZ_NFHO01000006.1"/>
</dbReference>
<dbReference type="Pfam" id="PF22768">
    <property type="entry name" value="SPP1_Dit"/>
    <property type="match status" value="1"/>
</dbReference>
<evidence type="ECO:0000259" key="1">
    <source>
        <dbReference type="Pfam" id="PF22768"/>
    </source>
</evidence>
<dbReference type="Gene3D" id="2.60.120.860">
    <property type="match status" value="1"/>
</dbReference>
<sequence length="237" mass="25164">MRSIVYNGVDLSEWCSAEVVEKVALPIVPETMVVPGRAGAMLVSGRIPPRLVRVRLFMDAGYKPGTNGLADIRHRVYSALCSTAGGTLRLPGEPELEYRDAVCTDAGAWSSLFEDGEGEVLFTLLDPVAYGRAHSETGTSFEVGGSWPSWPTFELVASAGSAVQVGCGDAIVRVEHAFSGGEVVRVDCETEGVTIDGVDARADVTLASDFFSLMPGNATLAFSGCSAHVTAFNERWL</sequence>
<dbReference type="Proteomes" id="UP000196560">
    <property type="component" value="Unassembled WGS sequence"/>
</dbReference>
<dbReference type="AlphaFoldDB" id="A0A1Y3U6K3"/>
<name>A0A1Y3U6K3_9ACTN</name>
<keyword evidence="3" id="KW-1185">Reference proteome</keyword>